<dbReference type="Proteomes" id="UP000887579">
    <property type="component" value="Unplaced"/>
</dbReference>
<name>A0AC34FTF9_9BILA</name>
<evidence type="ECO:0000313" key="1">
    <source>
        <dbReference type="Proteomes" id="UP000887579"/>
    </source>
</evidence>
<reference evidence="2" key="1">
    <citation type="submission" date="2022-11" db="UniProtKB">
        <authorList>
            <consortium name="WormBaseParasite"/>
        </authorList>
    </citation>
    <scope>IDENTIFICATION</scope>
</reference>
<accession>A0AC34FTF9</accession>
<dbReference type="WBParaSite" id="ES5_v2.g20022.t1">
    <property type="protein sequence ID" value="ES5_v2.g20022.t1"/>
    <property type="gene ID" value="ES5_v2.g20022"/>
</dbReference>
<proteinExistence type="predicted"/>
<organism evidence="1 2">
    <name type="scientific">Panagrolaimus sp. ES5</name>
    <dbReference type="NCBI Taxonomy" id="591445"/>
    <lineage>
        <taxon>Eukaryota</taxon>
        <taxon>Metazoa</taxon>
        <taxon>Ecdysozoa</taxon>
        <taxon>Nematoda</taxon>
        <taxon>Chromadorea</taxon>
        <taxon>Rhabditida</taxon>
        <taxon>Tylenchina</taxon>
        <taxon>Panagrolaimomorpha</taxon>
        <taxon>Panagrolaimoidea</taxon>
        <taxon>Panagrolaimidae</taxon>
        <taxon>Panagrolaimus</taxon>
    </lineage>
</organism>
<protein>
    <submittedName>
        <fullName evidence="2">RING-type E3 ubiquitin transferase</fullName>
    </submittedName>
</protein>
<evidence type="ECO:0000313" key="2">
    <source>
        <dbReference type="WBParaSite" id="ES5_v2.g20022.t1"/>
    </source>
</evidence>
<sequence length="193" mass="22593">MCRFFYEYGHCRRGHNCPHIHGKLCYNCALYAIHPDDYDGKIHQKNCETAKATMIRRYSEPSISKNCIICHGNIVEQLNRFAIMQSCNHVFCAPCIKRWRATTAHSKENTKSCPICRVISYQYIPSDYWIDDTNEKHELFFNHKQIVSKKLCRYLKNDPKWCPFGSKCIYSHSINSVEFSRGKPGVKPKNFSI</sequence>